<gene>
    <name evidence="2" type="ORF">BKH33_02510</name>
</gene>
<dbReference type="GeneID" id="64255622"/>
<comment type="caution">
    <text evidence="2">The sequence shown here is derived from an EMBL/GenBank/DDBJ whole genome shotgun (WGS) entry which is preliminary data.</text>
</comment>
<keyword evidence="1" id="KW-1133">Transmembrane helix</keyword>
<accession>A0A854DBF8</accession>
<feature type="transmembrane region" description="Helical" evidence="1">
    <location>
        <begin position="94"/>
        <end position="112"/>
    </location>
</feature>
<sequence length="190" mass="20251">MGEGGTERGGTGGGHWRPVTPVSAMVLGRLVLGVPGVIGLTAIVCVWSVLTGAGLGFGRAVLFSLVAVTVREVIDVSAHRLIMRAWRSRDANGLLLTLVAVLCPAVAGFLAGRLVAPASTTMLTVLTWLPFMAFVALIERPWDTSLGYDALQERIHQPQPIPPEYVTADFRDGRRFLPELSRIALSHSGA</sequence>
<keyword evidence="1" id="KW-0472">Membrane</keyword>
<reference evidence="2 3" key="1">
    <citation type="submission" date="2016-12" db="EMBL/GenBank/DDBJ databases">
        <title>Genomic comparison of strains in the 'Actinomyces naeslundii' group.</title>
        <authorList>
            <person name="Mughal S.R."/>
            <person name="Do T."/>
            <person name="Gilbert S.C."/>
            <person name="Witherden E.A."/>
            <person name="Didelot X."/>
            <person name="Beighton D."/>
        </authorList>
    </citation>
    <scope>NUCLEOTIDE SEQUENCE [LARGE SCALE GENOMIC DNA]</scope>
    <source>
        <strain evidence="2 3">NCTC 10301</strain>
    </source>
</reference>
<evidence type="ECO:0000313" key="3">
    <source>
        <dbReference type="Proteomes" id="UP000187035"/>
    </source>
</evidence>
<name>A0A854DBF8_ACTNA</name>
<evidence type="ECO:0000313" key="2">
    <source>
        <dbReference type="EMBL" id="OMG38176.1"/>
    </source>
</evidence>
<protein>
    <submittedName>
        <fullName evidence="2">Uncharacterized protein</fullName>
    </submittedName>
</protein>
<dbReference type="EMBL" id="MSRR01000004">
    <property type="protein sequence ID" value="OMG38176.1"/>
    <property type="molecule type" value="Genomic_DNA"/>
</dbReference>
<proteinExistence type="predicted"/>
<evidence type="ECO:0000256" key="1">
    <source>
        <dbReference type="SAM" id="Phobius"/>
    </source>
</evidence>
<dbReference type="Proteomes" id="UP000187035">
    <property type="component" value="Unassembled WGS sequence"/>
</dbReference>
<feature type="transmembrane region" description="Helical" evidence="1">
    <location>
        <begin position="118"/>
        <end position="138"/>
    </location>
</feature>
<keyword evidence="1" id="KW-0812">Transmembrane</keyword>
<dbReference type="AlphaFoldDB" id="A0A854DBF8"/>
<feature type="transmembrane region" description="Helical" evidence="1">
    <location>
        <begin position="56"/>
        <end position="74"/>
    </location>
</feature>
<dbReference type="RefSeq" id="WP_003782529.1">
    <property type="nucleotide sequence ID" value="NZ_CAJPQD010000032.1"/>
</dbReference>
<feature type="transmembrane region" description="Helical" evidence="1">
    <location>
        <begin position="26"/>
        <end position="50"/>
    </location>
</feature>
<organism evidence="2 3">
    <name type="scientific">Actinomyces naeslundii</name>
    <dbReference type="NCBI Taxonomy" id="1655"/>
    <lineage>
        <taxon>Bacteria</taxon>
        <taxon>Bacillati</taxon>
        <taxon>Actinomycetota</taxon>
        <taxon>Actinomycetes</taxon>
        <taxon>Actinomycetales</taxon>
        <taxon>Actinomycetaceae</taxon>
        <taxon>Actinomyces</taxon>
    </lineage>
</organism>